<name>A0A3T0D6U1_9FIRM</name>
<dbReference type="Pfam" id="PF07486">
    <property type="entry name" value="Hydrolase_2"/>
    <property type="match status" value="1"/>
</dbReference>
<dbReference type="InterPro" id="IPR042047">
    <property type="entry name" value="SleB_dom1"/>
</dbReference>
<feature type="coiled-coil region" evidence="1">
    <location>
        <begin position="34"/>
        <end position="61"/>
    </location>
</feature>
<protein>
    <submittedName>
        <fullName evidence="3">Cell wall hydrolase</fullName>
    </submittedName>
</protein>
<feature type="domain" description="Cell wall hydrolase SleB" evidence="2">
    <location>
        <begin position="86"/>
        <end position="184"/>
    </location>
</feature>
<organism evidence="3 4">
    <name type="scientific">Caldicellulosiruptor changbaiensis</name>
    <dbReference type="NCBI Taxonomy" id="1222016"/>
    <lineage>
        <taxon>Bacteria</taxon>
        <taxon>Bacillati</taxon>
        <taxon>Bacillota</taxon>
        <taxon>Bacillota incertae sedis</taxon>
        <taxon>Caldicellulosiruptorales</taxon>
        <taxon>Caldicellulosiruptoraceae</taxon>
        <taxon>Caldicellulosiruptor</taxon>
    </lineage>
</organism>
<sequence length="185" mass="20879">MSKLLKKYTIFIILLIIGFLLSIYSAKFIYDIKRANDEKIERRLEKALEKSEKELQQDSLATQASTNYQNKDLYLLARVINGEARGEPYIGQVAIGAVIINRTKHPGFPKTISGVIYQPGAFTAVTDGQINAKLEPTALKAARDALNGWDPTNGCIYYYNPAKTTNKWIWSRKVVLVIGKHRFAK</sequence>
<dbReference type="KEGG" id="ccha:ELD05_09165"/>
<reference evidence="3 4" key="1">
    <citation type="submission" date="2018-12" db="EMBL/GenBank/DDBJ databases">
        <title>Genome sequence from the cellulolytic species, Caldicellulosiruptor changbaiensis.</title>
        <authorList>
            <person name="Blumer-Schuette S.E."/>
            <person name="Mendoza C."/>
        </authorList>
    </citation>
    <scope>NUCLEOTIDE SEQUENCE [LARGE SCALE GENOMIC DNA]</scope>
    <source>
        <strain evidence="3 4">CBS-Z</strain>
    </source>
</reference>
<dbReference type="GO" id="GO:0016787">
    <property type="term" value="F:hydrolase activity"/>
    <property type="evidence" value="ECO:0007669"/>
    <property type="project" value="UniProtKB-KW"/>
</dbReference>
<keyword evidence="1" id="KW-0175">Coiled coil</keyword>
<dbReference type="AlphaFoldDB" id="A0A3T0D6U1"/>
<dbReference type="Gene3D" id="1.10.10.2520">
    <property type="entry name" value="Cell wall hydrolase SleB, domain 1"/>
    <property type="match status" value="1"/>
</dbReference>
<gene>
    <name evidence="3" type="ORF">ELD05_09165</name>
</gene>
<accession>A0A3T0D6U1</accession>
<keyword evidence="3" id="KW-0378">Hydrolase</keyword>
<evidence type="ECO:0000313" key="3">
    <source>
        <dbReference type="EMBL" id="AZT90794.1"/>
    </source>
</evidence>
<dbReference type="EMBL" id="CP034791">
    <property type="protein sequence ID" value="AZT90794.1"/>
    <property type="molecule type" value="Genomic_DNA"/>
</dbReference>
<dbReference type="RefSeq" id="WP_127352181.1">
    <property type="nucleotide sequence ID" value="NZ_CP034791.1"/>
</dbReference>
<proteinExistence type="predicted"/>
<evidence type="ECO:0000313" key="4">
    <source>
        <dbReference type="Proteomes" id="UP000282930"/>
    </source>
</evidence>
<evidence type="ECO:0000256" key="1">
    <source>
        <dbReference type="SAM" id="Coils"/>
    </source>
</evidence>
<dbReference type="Proteomes" id="UP000282930">
    <property type="component" value="Chromosome"/>
</dbReference>
<dbReference type="InterPro" id="IPR011105">
    <property type="entry name" value="Cell_wall_hydrolase_SleB"/>
</dbReference>
<dbReference type="Gene3D" id="6.20.240.60">
    <property type="match status" value="1"/>
</dbReference>
<keyword evidence="4" id="KW-1185">Reference proteome</keyword>
<evidence type="ECO:0000259" key="2">
    <source>
        <dbReference type="Pfam" id="PF07486"/>
    </source>
</evidence>